<feature type="region of interest" description="Disordered" evidence="5">
    <location>
        <begin position="287"/>
        <end position="314"/>
    </location>
</feature>
<dbReference type="PROSITE" id="PS51257">
    <property type="entry name" value="PROKAR_LIPOPROTEIN"/>
    <property type="match status" value="1"/>
</dbReference>
<reference evidence="7" key="1">
    <citation type="submission" date="2023-06" db="EMBL/GenBank/DDBJ databases">
        <title>Uncultivated large filamentous bacteria from sulfidic sediments reveal new species and different genomic features in energy metabolism and defense.</title>
        <authorList>
            <person name="Fonseca A."/>
        </authorList>
    </citation>
    <scope>NUCLEOTIDE SEQUENCE</scope>
    <source>
        <strain evidence="7">HSG4</strain>
    </source>
</reference>
<dbReference type="CDD" id="cd07185">
    <property type="entry name" value="OmpA_C-like"/>
    <property type="match status" value="1"/>
</dbReference>
<dbReference type="SUPFAM" id="SSF103088">
    <property type="entry name" value="OmpA-like"/>
    <property type="match status" value="1"/>
</dbReference>
<feature type="non-terminal residue" evidence="7">
    <location>
        <position position="314"/>
    </location>
</feature>
<dbReference type="Proteomes" id="UP001171945">
    <property type="component" value="Unassembled WGS sequence"/>
</dbReference>
<evidence type="ECO:0000256" key="3">
    <source>
        <dbReference type="ARBA" id="ARBA00023237"/>
    </source>
</evidence>
<evidence type="ECO:0000256" key="5">
    <source>
        <dbReference type="SAM" id="MobiDB-lite"/>
    </source>
</evidence>
<evidence type="ECO:0000256" key="2">
    <source>
        <dbReference type="ARBA" id="ARBA00023136"/>
    </source>
</evidence>
<dbReference type="InterPro" id="IPR006665">
    <property type="entry name" value="OmpA-like"/>
</dbReference>
<protein>
    <submittedName>
        <fullName evidence="7">OmpA family protein</fullName>
    </submittedName>
</protein>
<evidence type="ECO:0000256" key="4">
    <source>
        <dbReference type="PROSITE-ProRule" id="PRU00473"/>
    </source>
</evidence>
<evidence type="ECO:0000313" key="7">
    <source>
        <dbReference type="EMBL" id="MDM8563077.1"/>
    </source>
</evidence>
<dbReference type="PANTHER" id="PTHR30329:SF21">
    <property type="entry name" value="LIPOPROTEIN YIAD-RELATED"/>
    <property type="match status" value="1"/>
</dbReference>
<evidence type="ECO:0000313" key="8">
    <source>
        <dbReference type="Proteomes" id="UP001171945"/>
    </source>
</evidence>
<dbReference type="PRINTS" id="PR01021">
    <property type="entry name" value="OMPADOMAIN"/>
</dbReference>
<sequence>MKNNLTYFFVMVFWVSGCATDSPIDKIVFSPPAPATMMSTQSHRSRTGCTAHRSQVSQAIQNRDLDRLENLLATLNRQSDCPNSYLDDVKRSMAQIAAAEAGNVLQKGEVAEAKKWLKRAPMKVWNTQVVRGDIAAHHKQWRNAAQYFNQAIDLINDPQTTTVKPTQAEIDNVFQSALDAQLLAGEVVGPIRKRRTPIHLMTTRSVNIKIGYPMPIQFNFGGNVLSPEGEKSTQKLADYIKKQRATYVTLTGHTDTKGTHRANDKISKQRSETVKSHLRKLGVNAKIHTDGKGKRKPLPLPRWKNLTKAEIDQR</sequence>
<proteinExistence type="predicted"/>
<keyword evidence="8" id="KW-1185">Reference proteome</keyword>
<name>A0ABT7VU18_9GAMM</name>
<dbReference type="PANTHER" id="PTHR30329">
    <property type="entry name" value="STATOR ELEMENT OF FLAGELLAR MOTOR COMPLEX"/>
    <property type="match status" value="1"/>
</dbReference>
<dbReference type="InterPro" id="IPR006664">
    <property type="entry name" value="OMP_bac"/>
</dbReference>
<dbReference type="Pfam" id="PF00691">
    <property type="entry name" value="OmpA"/>
    <property type="match status" value="1"/>
</dbReference>
<keyword evidence="3" id="KW-0998">Cell outer membrane</keyword>
<evidence type="ECO:0000259" key="6">
    <source>
        <dbReference type="PROSITE" id="PS51123"/>
    </source>
</evidence>
<feature type="region of interest" description="Disordered" evidence="5">
    <location>
        <begin position="254"/>
        <end position="275"/>
    </location>
</feature>
<dbReference type="PROSITE" id="PS51123">
    <property type="entry name" value="OMPA_2"/>
    <property type="match status" value="1"/>
</dbReference>
<evidence type="ECO:0000256" key="1">
    <source>
        <dbReference type="ARBA" id="ARBA00004442"/>
    </source>
</evidence>
<comment type="caution">
    <text evidence="7">The sequence shown here is derived from an EMBL/GenBank/DDBJ whole genome shotgun (WGS) entry which is preliminary data.</text>
</comment>
<gene>
    <name evidence="7" type="ORF">QUF54_06970</name>
</gene>
<feature type="domain" description="OmpA-like" evidence="6">
    <location>
        <begin position="204"/>
        <end position="314"/>
    </location>
</feature>
<dbReference type="InterPro" id="IPR036737">
    <property type="entry name" value="OmpA-like_sf"/>
</dbReference>
<organism evidence="7 8">
    <name type="scientific">Candidatus Marithioploca araucensis</name>
    <dbReference type="NCBI Taxonomy" id="70273"/>
    <lineage>
        <taxon>Bacteria</taxon>
        <taxon>Pseudomonadati</taxon>
        <taxon>Pseudomonadota</taxon>
        <taxon>Gammaproteobacteria</taxon>
        <taxon>Thiotrichales</taxon>
        <taxon>Thiotrichaceae</taxon>
        <taxon>Candidatus Marithioploca</taxon>
    </lineage>
</organism>
<dbReference type="Gene3D" id="3.30.1330.60">
    <property type="entry name" value="OmpA-like domain"/>
    <property type="match status" value="1"/>
</dbReference>
<accession>A0ABT7VU18</accession>
<dbReference type="InterPro" id="IPR050330">
    <property type="entry name" value="Bact_OuterMem_StrucFunc"/>
</dbReference>
<keyword evidence="2 4" id="KW-0472">Membrane</keyword>
<dbReference type="EMBL" id="JAUCGM010000437">
    <property type="protein sequence ID" value="MDM8563077.1"/>
    <property type="molecule type" value="Genomic_DNA"/>
</dbReference>
<comment type="subcellular location">
    <subcellularLocation>
        <location evidence="1">Cell outer membrane</location>
    </subcellularLocation>
</comment>